<organism evidence="1 2">
    <name type="scientific">Legionella massiliensis</name>
    <dbReference type="NCBI Taxonomy" id="1034943"/>
    <lineage>
        <taxon>Bacteria</taxon>
        <taxon>Pseudomonadati</taxon>
        <taxon>Pseudomonadota</taxon>
        <taxon>Gammaproteobacteria</taxon>
        <taxon>Legionellales</taxon>
        <taxon>Legionellaceae</taxon>
        <taxon>Legionella</taxon>
    </lineage>
</organism>
<dbReference type="RefSeq" id="WP_043873902.1">
    <property type="nucleotide sequence ID" value="NZ_CCVW01000002.1"/>
</dbReference>
<dbReference type="AlphaFoldDB" id="A0A078KSB7"/>
<name>A0A078KSB7_9GAMM</name>
<protein>
    <submittedName>
        <fullName evidence="1">Uncharacterized protein</fullName>
    </submittedName>
</protein>
<proteinExistence type="predicted"/>
<evidence type="ECO:0000313" key="1">
    <source>
        <dbReference type="EMBL" id="CDZ77350.1"/>
    </source>
</evidence>
<sequence>MYKKEDKSISTLCAQDESVQDVCHDLIQAATKIETDNLGFLTSLMSLRLAINRFYVSQDKELGAQDARLVFDELIKQFTFELNLRQSKRIYQLFEHTYSFTNRALKNHFKHDAVLDILRPRGAIEDVENAADLNGSEGVDDSQDINKSREYLYFLVQNLSMDMSSFLGACLGDNAEFALFENKVQEKKDHIMLENLTRGIHIEIGNADKSTFNERFQNLRPQEITHLFKKNALTVPAKEKDLRRVVQTLEIIARTFKNLAPLTRHMDNKLSLGDECYTTSDGRTISYQQELDECIKSIFDNPLLVKHPQSLISAMKSCTELADIAGYKPQELTPAQKAKYDVLYAKAKVIQVIVNSQSRLGGLFQSDTLQRSVLTKAEQKMSDLESLQDIIMTATNLSEEYGRRGGIYTIPNIIWDFLIEIFHLEPAKSRTQVDLSKVIAELEDLKMHEYREPSADCSLSIH</sequence>
<dbReference type="EMBL" id="CCSB01000002">
    <property type="protein sequence ID" value="CDZ77350.1"/>
    <property type="molecule type" value="Genomic_DNA"/>
</dbReference>
<accession>A0A078KSB7</accession>
<reference evidence="1 2" key="1">
    <citation type="submission" date="2014-06" db="EMBL/GenBank/DDBJ databases">
        <authorList>
            <person name="Urmite Genomes Urmite Genomes"/>
        </authorList>
    </citation>
    <scope>NUCLEOTIDE SEQUENCE [LARGE SCALE GENOMIC DNA]</scope>
</reference>
<gene>
    <name evidence="1" type="ORF">BN59_01633</name>
</gene>
<dbReference type="Proteomes" id="UP000044071">
    <property type="component" value="Unassembled WGS sequence"/>
</dbReference>
<evidence type="ECO:0000313" key="2">
    <source>
        <dbReference type="Proteomes" id="UP000044071"/>
    </source>
</evidence>
<dbReference type="STRING" id="1034943.BN59_01633"/>
<keyword evidence="2" id="KW-1185">Reference proteome</keyword>